<dbReference type="KEGG" id="mgel:G5B37_08340"/>
<accession>A0A6G6GLX9</accession>
<dbReference type="InterPro" id="IPR025366">
    <property type="entry name" value="DUF4270"/>
</dbReference>
<organism evidence="1 2">
    <name type="scientific">Rasiella rasia</name>
    <dbReference type="NCBI Taxonomy" id="2744027"/>
    <lineage>
        <taxon>Bacteria</taxon>
        <taxon>Pseudomonadati</taxon>
        <taxon>Bacteroidota</taxon>
        <taxon>Flavobacteriia</taxon>
        <taxon>Flavobacteriales</taxon>
        <taxon>Flavobacteriaceae</taxon>
        <taxon>Rasiella</taxon>
    </lineage>
</organism>
<dbReference type="AlphaFoldDB" id="A0A6G6GLX9"/>
<dbReference type="Proteomes" id="UP000505306">
    <property type="component" value="Chromosome"/>
</dbReference>
<evidence type="ECO:0000313" key="1">
    <source>
        <dbReference type="EMBL" id="QIE59569.1"/>
    </source>
</evidence>
<dbReference type="Pfam" id="PF14092">
    <property type="entry name" value="DUF4270"/>
    <property type="match status" value="1"/>
</dbReference>
<protein>
    <submittedName>
        <fullName evidence="1">DUF4270 domain-containing protein</fullName>
    </submittedName>
</protein>
<proteinExistence type="predicted"/>
<keyword evidence="2" id="KW-1185">Reference proteome</keyword>
<evidence type="ECO:0000313" key="2">
    <source>
        <dbReference type="Proteomes" id="UP000505306"/>
    </source>
</evidence>
<dbReference type="EMBL" id="CP049057">
    <property type="protein sequence ID" value="QIE59569.1"/>
    <property type="molecule type" value="Genomic_DNA"/>
</dbReference>
<gene>
    <name evidence="1" type="ORF">G5B37_08340</name>
</gene>
<sequence length="512" mass="56824">MAILVVIVVFASCEEDFNTIGSDIVDQNFTSELFDESEIVSYSRKLLPVQTSALPAYQLGVYNDPVYGESRINLLSQVTLDATDPDFGDCTQLDSVVLYLPFFSTATTVDSITTYETDSIFGGDPINITIYESKFFLRDLDPETSFEEPQNYYSNQGQTFDDFIGNKLATIVDFVPSSDGIVLNDTTTLPPGLRVKLPNDFFQRRIIDQEGETTLINNNNFRDHLRGIYFKVENSTGNGSSFIFDILDGDNDPSNDARIDLFYTYKTLTGETCEETTQDPIEAIARLNFDAVSVNTFENDLNPAIASHLANPNINEGEENLYIRGGDGIISVIELFGEDIDGNGVADQLEFLREQGWLINEANLIFYVNQDIVAGGDDEPDRIIIYDLGNDSFLTDVALDPTSAEEDFEAFTDHFGPLERGSDDTGEFYKLRITNHVSNLINQDSTNVPLGVIVSQNVANFNFQDLENSQAPGIDNVPASAVISPKGTVLYGNKAVNEAKRLKLQIFYTEPN</sequence>
<reference evidence="1 2" key="1">
    <citation type="submission" date="2020-02" db="EMBL/GenBank/DDBJ databases">
        <title>Complete genome sequence of Flavobacteriaceae bacterium.</title>
        <authorList>
            <person name="Kim S.-J."/>
            <person name="Kim Y.-S."/>
            <person name="Kim K.-H."/>
        </authorList>
    </citation>
    <scope>NUCLEOTIDE SEQUENCE [LARGE SCALE GENOMIC DNA]</scope>
    <source>
        <strain evidence="1 2">RR4-40</strain>
    </source>
</reference>
<name>A0A6G6GLX9_9FLAO</name>
<dbReference type="RefSeq" id="WP_164679583.1">
    <property type="nucleotide sequence ID" value="NZ_CP049057.1"/>
</dbReference>